<organism evidence="1 2">
    <name type="scientific">Chlorella vulgaris</name>
    <name type="common">Green alga</name>
    <dbReference type="NCBI Taxonomy" id="3077"/>
    <lineage>
        <taxon>Eukaryota</taxon>
        <taxon>Viridiplantae</taxon>
        <taxon>Chlorophyta</taxon>
        <taxon>core chlorophytes</taxon>
        <taxon>Trebouxiophyceae</taxon>
        <taxon>Chlorellales</taxon>
        <taxon>Chlorellaceae</taxon>
        <taxon>Chlorella clade</taxon>
        <taxon>Chlorella</taxon>
    </lineage>
</organism>
<proteinExistence type="predicted"/>
<reference evidence="1" key="2">
    <citation type="submission" date="2020-11" db="EMBL/GenBank/DDBJ databases">
        <authorList>
            <person name="Cecchin M."/>
            <person name="Marcolungo L."/>
            <person name="Rossato M."/>
            <person name="Girolomoni L."/>
            <person name="Cosentino E."/>
            <person name="Cuine S."/>
            <person name="Li-Beisson Y."/>
            <person name="Delledonne M."/>
            <person name="Ballottari M."/>
        </authorList>
    </citation>
    <scope>NUCLEOTIDE SEQUENCE</scope>
    <source>
        <strain evidence="1">211/11P</strain>
        <tissue evidence="1">Whole cell</tissue>
    </source>
</reference>
<reference evidence="1" key="1">
    <citation type="journal article" date="2019" name="Plant J.">
        <title>Chlorella vulgaris genome assembly and annotation reveals the molecular basis for metabolic acclimation to high light conditions.</title>
        <authorList>
            <person name="Cecchin M."/>
            <person name="Marcolungo L."/>
            <person name="Rossato M."/>
            <person name="Girolomoni L."/>
            <person name="Cosentino E."/>
            <person name="Cuine S."/>
            <person name="Li-Beisson Y."/>
            <person name="Delledonne M."/>
            <person name="Ballottari M."/>
        </authorList>
    </citation>
    <scope>NUCLEOTIDE SEQUENCE</scope>
    <source>
        <strain evidence="1">211/11P</strain>
    </source>
</reference>
<dbReference type="AlphaFoldDB" id="A0A9D4YSL5"/>
<protein>
    <submittedName>
        <fullName evidence="1">Uncharacterized protein</fullName>
    </submittedName>
</protein>
<comment type="caution">
    <text evidence="1">The sequence shown here is derived from an EMBL/GenBank/DDBJ whole genome shotgun (WGS) entry which is preliminary data.</text>
</comment>
<sequence length="360" mass="37748">MVGRLLKRSATQETTPRTETRLAAHQHLVSLVQGRHQPVEGGGGVLLAVAAALRAQELDLSAGGTDMLLLEAAGSSLECSTAVDLAGLLIDHGANPAAFEGRAIVVAVQAGRPQVAEALLARCGDGAAAVGGMALLPLLQDAISTPAFSPGLAGLSIEGLSAPQAALQICASRTGHELLEVLGSGQPLVLVPAQLTGRSLGLFMQLQALCRTAVVLQLLVQYGAPPVSAEQEEVPGMPREVWEHLQEAATAWPSSWSQAAHCRYHPSFRAAARELLLTARRGITVTSPAVGECSGPGTCIVVSACSAAERAGWRIQEDQDRTRPQQEGAEQGRVFQLPPLVVEQVIRLMAARQRDWLQPG</sequence>
<keyword evidence="2" id="KW-1185">Reference proteome</keyword>
<name>A0A9D4YSL5_CHLVU</name>
<dbReference type="EMBL" id="SIDB01000013">
    <property type="protein sequence ID" value="KAI3424209.1"/>
    <property type="molecule type" value="Genomic_DNA"/>
</dbReference>
<dbReference type="Proteomes" id="UP001055712">
    <property type="component" value="Unassembled WGS sequence"/>
</dbReference>
<evidence type="ECO:0000313" key="1">
    <source>
        <dbReference type="EMBL" id="KAI3424209.1"/>
    </source>
</evidence>
<gene>
    <name evidence="1" type="ORF">D9Q98_009565</name>
</gene>
<evidence type="ECO:0000313" key="2">
    <source>
        <dbReference type="Proteomes" id="UP001055712"/>
    </source>
</evidence>
<accession>A0A9D4YSL5</accession>